<keyword evidence="3" id="KW-0560">Oxidoreductase</keyword>
<dbReference type="InterPro" id="IPR036188">
    <property type="entry name" value="FAD/NAD-bd_sf"/>
</dbReference>
<dbReference type="RefSeq" id="WP_322608884.1">
    <property type="nucleotide sequence ID" value="NZ_JARVCO010000010.1"/>
</dbReference>
<keyword evidence="4" id="KW-0408">Iron</keyword>
<keyword evidence="5" id="KW-0411">Iron-sulfur</keyword>
<evidence type="ECO:0000256" key="3">
    <source>
        <dbReference type="ARBA" id="ARBA00023002"/>
    </source>
</evidence>
<name>A0ABU5MXZ9_9BACT</name>
<evidence type="ECO:0000256" key="1">
    <source>
        <dbReference type="ARBA" id="ARBA00022485"/>
    </source>
</evidence>
<evidence type="ECO:0000256" key="5">
    <source>
        <dbReference type="ARBA" id="ARBA00023014"/>
    </source>
</evidence>
<gene>
    <name evidence="6" type="ORF">P9H32_10710</name>
</gene>
<dbReference type="Pfam" id="PF12831">
    <property type="entry name" value="FAD_oxidored"/>
    <property type="match status" value="1"/>
</dbReference>
<evidence type="ECO:0000256" key="4">
    <source>
        <dbReference type="ARBA" id="ARBA00023004"/>
    </source>
</evidence>
<dbReference type="PANTHER" id="PTHR43498">
    <property type="entry name" value="FERREDOXIN:COB-COM HETERODISULFIDE REDUCTASE SUBUNIT A"/>
    <property type="match status" value="1"/>
</dbReference>
<dbReference type="Proteomes" id="UP001290861">
    <property type="component" value="Unassembled WGS sequence"/>
</dbReference>
<dbReference type="InterPro" id="IPR039650">
    <property type="entry name" value="HdrA-like"/>
</dbReference>
<reference evidence="6 7" key="1">
    <citation type="journal article" date="2024" name="Appl. Environ. Microbiol.">
        <title>Pontiella agarivorans sp. nov., a novel marine anaerobic bacterium capable of degrading macroalgal polysaccharides and fixing nitrogen.</title>
        <authorList>
            <person name="Liu N."/>
            <person name="Kivenson V."/>
            <person name="Peng X."/>
            <person name="Cui Z."/>
            <person name="Lankiewicz T.S."/>
            <person name="Gosselin K.M."/>
            <person name="English C.J."/>
            <person name="Blair E.M."/>
            <person name="O'Malley M.A."/>
            <person name="Valentine D.L."/>
        </authorList>
    </citation>
    <scope>NUCLEOTIDE SEQUENCE [LARGE SCALE GENOMIC DNA]</scope>
    <source>
        <strain evidence="6 7">NLcol2</strain>
    </source>
</reference>
<evidence type="ECO:0000313" key="6">
    <source>
        <dbReference type="EMBL" id="MDZ8119095.1"/>
    </source>
</evidence>
<keyword evidence="7" id="KW-1185">Reference proteome</keyword>
<dbReference type="Gene3D" id="3.50.50.60">
    <property type="entry name" value="FAD/NAD(P)-binding domain"/>
    <property type="match status" value="1"/>
</dbReference>
<evidence type="ECO:0000256" key="2">
    <source>
        <dbReference type="ARBA" id="ARBA00022723"/>
    </source>
</evidence>
<sequence length="762" mass="84567">MLVSKPVSDLRELRHETISVDFAVIGGGLAGVCAAVTAARQGLRVTLIQDRPVLGGNASSEVRLWALGATSHMGNNNRWAREGGLVDEILVENLYRNKEGNPLIFDTVLLDVVARESNIRLLLNTAVYEVRKSAPDTIAGVTAFCSQNATRYTVEAPLFCDASGDGIVGFQAGAAFRMGAERADEFGERFAPDEGYGELLGHTIYFYSKDTGKPVKFVAPDYALKDITEIPRFRAVNEREHGCKYWWIEYGGRLDTVHDTEAIKWELWKVVYGVWDHIKNSGEFPDAENMTLEWVGTIPGKRESRRFEGDIMLCQQDVIEQRVHADAVAVGGWSLDLHPSDAVYSEKSPCNQWHSKGAFGIPYRCYYSRNISNLFLAGRIISASHVAFGSTRVMLTSAHGGTAVGMAAAHCQRDALQPRDLTEPNRMSALQTALNRAGQSIPGIPLADDGDLVQSATVSTSSTCVLTELAADGPWLNLTYPVAQLIPLTPRDRPTVEFRVRAKQPSEIRVALRVSDKPENFTPERTLCEQVFSLVEGEQTIAFPITEGVDQNRYGFLTLDGNEAIKVACSEQRVTGLLTVQKKFNHAVSNTGEQVPPEGIGIDRFEFWVPERRPAGHNLAFKLSTPLKAFGIEQLRNGWFRPTTASNAWVATYEDENPRLELNWNAPQTLREIVLHFDADFDNAMETVQWGHPEHVAPFCIRDYVIRDANGKELHRCTDNHQTINRIRFDTPVCTRGLSIELKHPSDRVPAALFGLRVYGGA</sequence>
<organism evidence="6 7">
    <name type="scientific">Pontiella agarivorans</name>
    <dbReference type="NCBI Taxonomy" id="3038953"/>
    <lineage>
        <taxon>Bacteria</taxon>
        <taxon>Pseudomonadati</taxon>
        <taxon>Kiritimatiellota</taxon>
        <taxon>Kiritimatiellia</taxon>
        <taxon>Kiritimatiellales</taxon>
        <taxon>Pontiellaceae</taxon>
        <taxon>Pontiella</taxon>
    </lineage>
</organism>
<comment type="caution">
    <text evidence="6">The sequence shown here is derived from an EMBL/GenBank/DDBJ whole genome shotgun (WGS) entry which is preliminary data.</text>
</comment>
<dbReference type="EMBL" id="JARVCO010000010">
    <property type="protein sequence ID" value="MDZ8119095.1"/>
    <property type="molecule type" value="Genomic_DNA"/>
</dbReference>
<proteinExistence type="predicted"/>
<evidence type="ECO:0000313" key="7">
    <source>
        <dbReference type="Proteomes" id="UP001290861"/>
    </source>
</evidence>
<protein>
    <submittedName>
        <fullName evidence="6">FAD-dependent oxidoreductase</fullName>
    </submittedName>
</protein>
<keyword evidence="2" id="KW-0479">Metal-binding</keyword>
<dbReference type="PANTHER" id="PTHR43498:SF1">
    <property type="entry name" value="COB--COM HETERODISULFIDE REDUCTASE IRON-SULFUR SUBUNIT A"/>
    <property type="match status" value="1"/>
</dbReference>
<dbReference type="SUPFAM" id="SSF51905">
    <property type="entry name" value="FAD/NAD(P)-binding domain"/>
    <property type="match status" value="1"/>
</dbReference>
<accession>A0ABU5MXZ9</accession>
<keyword evidence="1" id="KW-0004">4Fe-4S</keyword>